<name>A0A916A0H7_9GLOM</name>
<reference evidence="12" key="1">
    <citation type="submission" date="2020-05" db="EMBL/GenBank/DDBJ databases">
        <authorList>
            <person name="Rincon C."/>
            <person name="Sanders R I."/>
            <person name="Robbins C."/>
            <person name="Chaturvedi A."/>
        </authorList>
    </citation>
    <scope>NUCLEOTIDE SEQUENCE</scope>
    <source>
        <strain evidence="12">CHB12</strain>
    </source>
</reference>
<proteinExistence type="predicted"/>
<evidence type="ECO:0000256" key="6">
    <source>
        <dbReference type="ARBA" id="ARBA00023125"/>
    </source>
</evidence>
<dbReference type="GO" id="GO:0008270">
    <property type="term" value="F:zinc ion binding"/>
    <property type="evidence" value="ECO:0007669"/>
    <property type="project" value="UniProtKB-KW"/>
</dbReference>
<dbReference type="InterPro" id="IPR008906">
    <property type="entry name" value="HATC_C_dom"/>
</dbReference>
<keyword evidence="4" id="KW-0862">Zinc</keyword>
<dbReference type="VEuPathDB" id="FungiDB:RhiirFUN_009885"/>
<dbReference type="InterPro" id="IPR052035">
    <property type="entry name" value="ZnF_BED_domain_contain"/>
</dbReference>
<evidence type="ECO:0000256" key="2">
    <source>
        <dbReference type="ARBA" id="ARBA00022723"/>
    </source>
</evidence>
<sequence length="561" mass="63994">MTEQEQGPNNRLALSNTEMEKESETHIKSGRPQSGVWKHFDRGESRGDGHWEGTCKYCKKFYPRAKPNALRAHLANNCKDIPEEWRRHFNYILINNLNDVPTDKPLTGESVITQDWKKVEKLVANQPEMDASLIDEAISLAFIMCGIPFRVINNPFFINALKILNPNYIAPSRKTLSGRLLDNEVAKVNNKIDEVLEFTNNLTIGLDEDIRDNHSEVITTPAILTILHSRGFFSDMQHLSEVLFPIKNAILAVEAANSTLADAYVNLMKIAAVIQNLPADEYKGFRNHCIKKFNQRFEEFNDPAYQLAFFLHPAYKGAGLKFGAFSLIANYAGELWQKMGKSKKSCEKLLAQMRIYKEQICIVNGKPNPYVAPYTIGSDTPLMWWNTCEVKPNYLQRLAIKLFSITPSSAACERMFSSLGWLYGKCRTRLEINKLEGLAKVYQFNLSTAAEKFHKTQTEISPETMKNIAETVFNEFEEEAFLEESENAELPNPAEHLYTNEQDLNLDISNMINFQSSIFNSNGNNNEHEESSDDESSDEDDEDDEYDVNEIVISIERMQCT</sequence>
<dbReference type="PROSITE" id="PS50808">
    <property type="entry name" value="ZF_BED"/>
    <property type="match status" value="1"/>
</dbReference>
<dbReference type="OrthoDB" id="2422291at2759"/>
<evidence type="ECO:0000256" key="1">
    <source>
        <dbReference type="ARBA" id="ARBA00004123"/>
    </source>
</evidence>
<dbReference type="PANTHER" id="PTHR46481:SF10">
    <property type="entry name" value="ZINC FINGER BED DOMAIN-CONTAINING PROTEIN 39"/>
    <property type="match status" value="1"/>
</dbReference>
<evidence type="ECO:0000256" key="10">
    <source>
        <dbReference type="SAM" id="MobiDB-lite"/>
    </source>
</evidence>
<dbReference type="EMBL" id="CAGKOT010000093">
    <property type="protein sequence ID" value="CAB5394897.1"/>
    <property type="molecule type" value="Genomic_DNA"/>
</dbReference>
<dbReference type="SMART" id="SM00614">
    <property type="entry name" value="ZnF_BED"/>
    <property type="match status" value="1"/>
</dbReference>
<dbReference type="Pfam" id="PF05699">
    <property type="entry name" value="Dimer_Tnp_hAT"/>
    <property type="match status" value="1"/>
</dbReference>
<feature type="compositionally biased region" description="Basic and acidic residues" evidence="10">
    <location>
        <begin position="38"/>
        <end position="47"/>
    </location>
</feature>
<feature type="domain" description="BED-type" evidence="11">
    <location>
        <begin position="31"/>
        <end position="85"/>
    </location>
</feature>
<evidence type="ECO:0000256" key="9">
    <source>
        <dbReference type="PROSITE-ProRule" id="PRU00027"/>
    </source>
</evidence>
<feature type="compositionally biased region" description="Basic and acidic residues" evidence="10">
    <location>
        <begin position="18"/>
        <end position="27"/>
    </location>
</feature>
<dbReference type="GO" id="GO:0005634">
    <property type="term" value="C:nucleus"/>
    <property type="evidence" value="ECO:0007669"/>
    <property type="project" value="UniProtKB-SubCell"/>
</dbReference>
<evidence type="ECO:0000313" key="13">
    <source>
        <dbReference type="Proteomes" id="UP000684084"/>
    </source>
</evidence>
<dbReference type="InterPro" id="IPR003656">
    <property type="entry name" value="Znf_BED"/>
</dbReference>
<evidence type="ECO:0000259" key="11">
    <source>
        <dbReference type="PROSITE" id="PS50808"/>
    </source>
</evidence>
<comment type="subcellular location">
    <subcellularLocation>
        <location evidence="1">Nucleus</location>
    </subcellularLocation>
</comment>
<keyword evidence="5" id="KW-0805">Transcription regulation</keyword>
<dbReference type="PANTHER" id="PTHR46481">
    <property type="entry name" value="ZINC FINGER BED DOMAIN-CONTAINING PROTEIN 4"/>
    <property type="match status" value="1"/>
</dbReference>
<feature type="region of interest" description="Disordered" evidence="10">
    <location>
        <begin position="519"/>
        <end position="549"/>
    </location>
</feature>
<feature type="compositionally biased region" description="Polar residues" evidence="10">
    <location>
        <begin position="1"/>
        <end position="17"/>
    </location>
</feature>
<gene>
    <name evidence="12" type="ORF">CHRIB12_LOCUS23572</name>
</gene>
<dbReference type="AlphaFoldDB" id="A0A916A0H7"/>
<keyword evidence="3 9" id="KW-0863">Zinc-finger</keyword>
<evidence type="ECO:0000256" key="4">
    <source>
        <dbReference type="ARBA" id="ARBA00022833"/>
    </source>
</evidence>
<keyword evidence="2" id="KW-0479">Metal-binding</keyword>
<protein>
    <recommendedName>
        <fullName evidence="11">BED-type domain-containing protein</fullName>
    </recommendedName>
</protein>
<feature type="compositionally biased region" description="Acidic residues" evidence="10">
    <location>
        <begin position="530"/>
        <end position="548"/>
    </location>
</feature>
<evidence type="ECO:0000256" key="3">
    <source>
        <dbReference type="ARBA" id="ARBA00022771"/>
    </source>
</evidence>
<feature type="region of interest" description="Disordered" evidence="10">
    <location>
        <begin position="1"/>
        <end position="47"/>
    </location>
</feature>
<evidence type="ECO:0000256" key="7">
    <source>
        <dbReference type="ARBA" id="ARBA00023163"/>
    </source>
</evidence>
<dbReference type="GO" id="GO:0046983">
    <property type="term" value="F:protein dimerization activity"/>
    <property type="evidence" value="ECO:0007669"/>
    <property type="project" value="InterPro"/>
</dbReference>
<accession>A0A916A0H7</accession>
<evidence type="ECO:0000313" key="12">
    <source>
        <dbReference type="EMBL" id="CAB5394897.1"/>
    </source>
</evidence>
<dbReference type="GO" id="GO:0003677">
    <property type="term" value="F:DNA binding"/>
    <property type="evidence" value="ECO:0007669"/>
    <property type="project" value="UniProtKB-KW"/>
</dbReference>
<keyword evidence="7" id="KW-0804">Transcription</keyword>
<evidence type="ECO:0000256" key="8">
    <source>
        <dbReference type="ARBA" id="ARBA00023242"/>
    </source>
</evidence>
<dbReference type="Proteomes" id="UP000684084">
    <property type="component" value="Unassembled WGS sequence"/>
</dbReference>
<keyword evidence="8" id="KW-0539">Nucleus</keyword>
<keyword evidence="6" id="KW-0238">DNA-binding</keyword>
<organism evidence="12 13">
    <name type="scientific">Rhizophagus irregularis</name>
    <dbReference type="NCBI Taxonomy" id="588596"/>
    <lineage>
        <taxon>Eukaryota</taxon>
        <taxon>Fungi</taxon>
        <taxon>Fungi incertae sedis</taxon>
        <taxon>Mucoromycota</taxon>
        <taxon>Glomeromycotina</taxon>
        <taxon>Glomeromycetes</taxon>
        <taxon>Glomerales</taxon>
        <taxon>Glomeraceae</taxon>
        <taxon>Rhizophagus</taxon>
    </lineage>
</organism>
<evidence type="ECO:0000256" key="5">
    <source>
        <dbReference type="ARBA" id="ARBA00023015"/>
    </source>
</evidence>
<comment type="caution">
    <text evidence="12">The sequence shown here is derived from an EMBL/GenBank/DDBJ whole genome shotgun (WGS) entry which is preliminary data.</text>
</comment>